<sequence length="126" mass="13940">MRSRPLQLGKLLRRRFRLVLALGVLAVGLWAAYLELVASAEAGGHPLNRRPPLSFGSCVFMSLRNERVPEHVQRAVQGKAESLAFEARELFQVAVTHQGPMLPPAVRPLEKQLPPVKVEALQPCVC</sequence>
<evidence type="ECO:0000313" key="1">
    <source>
        <dbReference type="EMBL" id="KAH8006650.1"/>
    </source>
</evidence>
<evidence type="ECO:0000313" key="2">
    <source>
        <dbReference type="Proteomes" id="UP000827872"/>
    </source>
</evidence>
<organism evidence="1 2">
    <name type="scientific">Sphaerodactylus townsendi</name>
    <dbReference type="NCBI Taxonomy" id="933632"/>
    <lineage>
        <taxon>Eukaryota</taxon>
        <taxon>Metazoa</taxon>
        <taxon>Chordata</taxon>
        <taxon>Craniata</taxon>
        <taxon>Vertebrata</taxon>
        <taxon>Euteleostomi</taxon>
        <taxon>Lepidosauria</taxon>
        <taxon>Squamata</taxon>
        <taxon>Bifurcata</taxon>
        <taxon>Gekkota</taxon>
        <taxon>Sphaerodactylidae</taxon>
        <taxon>Sphaerodactylus</taxon>
    </lineage>
</organism>
<gene>
    <name evidence="1" type="ORF">K3G42_010407</name>
</gene>
<proteinExistence type="predicted"/>
<reference evidence="1" key="1">
    <citation type="submission" date="2021-08" db="EMBL/GenBank/DDBJ databases">
        <title>The first chromosome-level gecko genome reveals the dynamic sex chromosomes of Neotropical dwarf geckos (Sphaerodactylidae: Sphaerodactylus).</title>
        <authorList>
            <person name="Pinto B.J."/>
            <person name="Keating S.E."/>
            <person name="Gamble T."/>
        </authorList>
    </citation>
    <scope>NUCLEOTIDE SEQUENCE</scope>
    <source>
        <strain evidence="1">TG3544</strain>
    </source>
</reference>
<comment type="caution">
    <text evidence="1">The sequence shown here is derived from an EMBL/GenBank/DDBJ whole genome shotgun (WGS) entry which is preliminary data.</text>
</comment>
<protein>
    <submittedName>
        <fullName evidence="1">Uncharacterized protein</fullName>
    </submittedName>
</protein>
<dbReference type="Proteomes" id="UP000827872">
    <property type="component" value="Linkage Group LG06"/>
</dbReference>
<dbReference type="EMBL" id="CM037619">
    <property type="protein sequence ID" value="KAH8006650.1"/>
    <property type="molecule type" value="Genomic_DNA"/>
</dbReference>
<name>A0ACB8FM39_9SAUR</name>
<keyword evidence="2" id="KW-1185">Reference proteome</keyword>
<accession>A0ACB8FM39</accession>